<dbReference type="Proteomes" id="UP000182375">
    <property type="component" value="Unassembled WGS sequence"/>
</dbReference>
<proteinExistence type="predicted"/>
<dbReference type="Gene3D" id="3.40.50.2300">
    <property type="match status" value="2"/>
</dbReference>
<dbReference type="RefSeq" id="WP_074992678.1">
    <property type="nucleotide sequence ID" value="NZ_FNTD01000004.1"/>
</dbReference>
<dbReference type="EMBL" id="FNTD01000004">
    <property type="protein sequence ID" value="SED11913.1"/>
    <property type="molecule type" value="Genomic_DNA"/>
</dbReference>
<comment type="subcellular location">
    <subcellularLocation>
        <location evidence="1">Cell envelope</location>
    </subcellularLocation>
</comment>
<dbReference type="PANTHER" id="PTHR30036:SF1">
    <property type="entry name" value="D-XYLOSE-BINDING PERIPLASMIC PROTEIN"/>
    <property type="match status" value="1"/>
</dbReference>
<sequence length="368" mass="38450">MRRIALSVALTTVTFSLAGCGVLNATGDSASAGPTKGNDLTVGLLLPEKANTRYDKFDYPIIKSKVADLTGKRGKVEYANADADAGRQATQMRKMIDDKVDVILLDAVDSHAIAGEVKKAQDAGIPVIAYDRLAEGPIAAYVSFDNELVGEVQGRSLLEALGSKAGSAAKIVMMNGSPTDPNARQFKEGALSELNGKVTIAASYDTEGWKPENAQANMAKAISQIGAANIAAVYSANDGMAGGVIKALKAAGVTSLPPITGQDADLDAVQRVVAGEQYMSVYKSYPDEAEAAAQMAVAKVQGKDIQFDALTQDRVNSPTTKNIPSKLVQVSALTRKNINDTVIADGIYSVGDICTAKYKAECGAIGLK</sequence>
<evidence type="ECO:0000256" key="3">
    <source>
        <dbReference type="SAM" id="SignalP"/>
    </source>
</evidence>
<accession>A0A1H4Y1Y7</accession>
<evidence type="ECO:0000313" key="5">
    <source>
        <dbReference type="EMBL" id="SED11913.1"/>
    </source>
</evidence>
<dbReference type="GO" id="GO:0030288">
    <property type="term" value="C:outer membrane-bounded periplasmic space"/>
    <property type="evidence" value="ECO:0007669"/>
    <property type="project" value="TreeGrafter"/>
</dbReference>
<dbReference type="PROSITE" id="PS51257">
    <property type="entry name" value="PROKAR_LIPOPROTEIN"/>
    <property type="match status" value="1"/>
</dbReference>
<organism evidence="5 6">
    <name type="scientific">Streptomyces misionensis</name>
    <dbReference type="NCBI Taxonomy" id="67331"/>
    <lineage>
        <taxon>Bacteria</taxon>
        <taxon>Bacillati</taxon>
        <taxon>Actinomycetota</taxon>
        <taxon>Actinomycetes</taxon>
        <taxon>Kitasatosporales</taxon>
        <taxon>Streptomycetaceae</taxon>
        <taxon>Streptomyces</taxon>
    </lineage>
</organism>
<evidence type="ECO:0000259" key="4">
    <source>
        <dbReference type="Pfam" id="PF13407"/>
    </source>
</evidence>
<feature type="domain" description="Periplasmic binding protein" evidence="4">
    <location>
        <begin position="44"/>
        <end position="304"/>
    </location>
</feature>
<reference evidence="5 6" key="1">
    <citation type="submission" date="2016-10" db="EMBL/GenBank/DDBJ databases">
        <authorList>
            <person name="de Groot N.N."/>
        </authorList>
    </citation>
    <scope>NUCLEOTIDE SEQUENCE [LARGE SCALE GENOMIC DNA]</scope>
    <source>
        <strain evidence="5 6">DSM 40306</strain>
    </source>
</reference>
<evidence type="ECO:0000256" key="1">
    <source>
        <dbReference type="ARBA" id="ARBA00004196"/>
    </source>
</evidence>
<dbReference type="InterPro" id="IPR028082">
    <property type="entry name" value="Peripla_BP_I"/>
</dbReference>
<dbReference type="PANTHER" id="PTHR30036">
    <property type="entry name" value="D-XYLOSE-BINDING PERIPLASMIC PROTEIN"/>
    <property type="match status" value="1"/>
</dbReference>
<dbReference type="AlphaFoldDB" id="A0A1H4Y1Y7"/>
<evidence type="ECO:0000313" key="6">
    <source>
        <dbReference type="Proteomes" id="UP000182375"/>
    </source>
</evidence>
<dbReference type="InterPro" id="IPR050555">
    <property type="entry name" value="Bact_Solute-Bind_Prot2"/>
</dbReference>
<keyword evidence="2 3" id="KW-0732">Signal</keyword>
<dbReference type="GO" id="GO:0030246">
    <property type="term" value="F:carbohydrate binding"/>
    <property type="evidence" value="ECO:0007669"/>
    <property type="project" value="TreeGrafter"/>
</dbReference>
<name>A0A1H4Y1Y7_9ACTN</name>
<protein>
    <submittedName>
        <fullName evidence="5">D-xylose transport system substrate-binding protein</fullName>
    </submittedName>
</protein>
<feature type="chain" id="PRO_5038334098" evidence="3">
    <location>
        <begin position="19"/>
        <end position="368"/>
    </location>
</feature>
<feature type="signal peptide" evidence="3">
    <location>
        <begin position="1"/>
        <end position="18"/>
    </location>
</feature>
<evidence type="ECO:0000256" key="2">
    <source>
        <dbReference type="ARBA" id="ARBA00022729"/>
    </source>
</evidence>
<dbReference type="InterPro" id="IPR025997">
    <property type="entry name" value="SBP_2_dom"/>
</dbReference>
<dbReference type="GeneID" id="95512994"/>
<dbReference type="SUPFAM" id="SSF53822">
    <property type="entry name" value="Periplasmic binding protein-like I"/>
    <property type="match status" value="1"/>
</dbReference>
<gene>
    <name evidence="5" type="ORF">SAMN04490357_3869</name>
</gene>
<dbReference type="STRING" id="67331.SAMN04490357_3869"/>
<dbReference type="Pfam" id="PF13407">
    <property type="entry name" value="Peripla_BP_4"/>
    <property type="match status" value="1"/>
</dbReference>